<sequence>MQRTLGTMSLNYNKVGVFIILYIICLCSCLSEQSEIDCDRQHVIQKCLNILSANERQYKQITLISTEIVNQNISLQWLKSPVKFEKNDLSDIRKLAESGKLYFMVTKFVCLKNKTEASIICINANLQYDFEIHRGADGKEIVAIVQEIDDALPFR</sequence>
<comment type="caution">
    <text evidence="1">The sequence shown here is derived from an EMBL/GenBank/DDBJ whole genome shotgun (WGS) entry which is preliminary data.</text>
</comment>
<accession>A0A317EK76</accession>
<name>A0A317EK76_9SPHI</name>
<evidence type="ECO:0000313" key="2">
    <source>
        <dbReference type="Proteomes" id="UP000245379"/>
    </source>
</evidence>
<dbReference type="EMBL" id="QGNZ01000004">
    <property type="protein sequence ID" value="PWS26489.1"/>
    <property type="molecule type" value="Genomic_DNA"/>
</dbReference>
<gene>
    <name evidence="1" type="ORF">DHW03_17070</name>
</gene>
<evidence type="ECO:0000313" key="1">
    <source>
        <dbReference type="EMBL" id="PWS26489.1"/>
    </source>
</evidence>
<protein>
    <submittedName>
        <fullName evidence="1">Uncharacterized protein</fullName>
    </submittedName>
</protein>
<reference evidence="1 2" key="1">
    <citation type="submission" date="2018-05" db="EMBL/GenBank/DDBJ databases">
        <title>Pedobacter paludis sp. nov., isolated from wetland soil.</title>
        <authorList>
            <person name="Zhang Y."/>
            <person name="Wang G."/>
        </authorList>
    </citation>
    <scope>NUCLEOTIDE SEQUENCE [LARGE SCALE GENOMIC DNA]</scope>
    <source>
        <strain evidence="1 2">KCTC22721</strain>
    </source>
</reference>
<dbReference type="AlphaFoldDB" id="A0A317EK76"/>
<organism evidence="1 2">
    <name type="scientific">Pedobacter yonginense</name>
    <dbReference type="NCBI Taxonomy" id="651869"/>
    <lineage>
        <taxon>Bacteria</taxon>
        <taxon>Pseudomonadati</taxon>
        <taxon>Bacteroidota</taxon>
        <taxon>Sphingobacteriia</taxon>
        <taxon>Sphingobacteriales</taxon>
        <taxon>Sphingobacteriaceae</taxon>
        <taxon>Pedobacter</taxon>
    </lineage>
</organism>
<dbReference type="Proteomes" id="UP000245379">
    <property type="component" value="Unassembled WGS sequence"/>
</dbReference>
<proteinExistence type="predicted"/>
<keyword evidence="2" id="KW-1185">Reference proteome</keyword>